<protein>
    <submittedName>
        <fullName evidence="1">Uncharacterized protein</fullName>
    </submittedName>
</protein>
<accession>A0A0D2FXC2</accession>
<sequence length="138" mass="15219">MKSKPVTRLTYRSSVDSDYELLLGDWLITDAPLSNASGNCVTDNNNVPYGDGGELWSTCAGYFGETRFTVSQYANGSYALAGTFPIEFDNALGFSPTEGNSPFYQFPVKFFTSSGTCEVSFHITIRLGRTKEDFQIET</sequence>
<evidence type="ECO:0000313" key="1">
    <source>
        <dbReference type="EMBL" id="KIX06967.1"/>
    </source>
</evidence>
<dbReference type="RefSeq" id="XP_013274103.1">
    <property type="nucleotide sequence ID" value="XM_013418649.1"/>
</dbReference>
<dbReference type="Proteomes" id="UP000053617">
    <property type="component" value="Unassembled WGS sequence"/>
</dbReference>
<name>A0A0D2FXC2_9EURO</name>
<gene>
    <name evidence="1" type="ORF">Z518_04943</name>
</gene>
<organism evidence="1 2">
    <name type="scientific">Rhinocladiella mackenziei CBS 650.93</name>
    <dbReference type="NCBI Taxonomy" id="1442369"/>
    <lineage>
        <taxon>Eukaryota</taxon>
        <taxon>Fungi</taxon>
        <taxon>Dikarya</taxon>
        <taxon>Ascomycota</taxon>
        <taxon>Pezizomycotina</taxon>
        <taxon>Eurotiomycetes</taxon>
        <taxon>Chaetothyriomycetidae</taxon>
        <taxon>Chaetothyriales</taxon>
        <taxon>Herpotrichiellaceae</taxon>
        <taxon>Rhinocladiella</taxon>
    </lineage>
</organism>
<dbReference type="GeneID" id="25293014"/>
<dbReference type="AlphaFoldDB" id="A0A0D2FXC2"/>
<reference evidence="1 2" key="1">
    <citation type="submission" date="2015-01" db="EMBL/GenBank/DDBJ databases">
        <title>The Genome Sequence of Rhinocladiella mackenzie CBS 650.93.</title>
        <authorList>
            <consortium name="The Broad Institute Genomics Platform"/>
            <person name="Cuomo C."/>
            <person name="de Hoog S."/>
            <person name="Gorbushina A."/>
            <person name="Stielow B."/>
            <person name="Teixiera M."/>
            <person name="Abouelleil A."/>
            <person name="Chapman S.B."/>
            <person name="Priest M."/>
            <person name="Young S.K."/>
            <person name="Wortman J."/>
            <person name="Nusbaum C."/>
            <person name="Birren B."/>
        </authorList>
    </citation>
    <scope>NUCLEOTIDE SEQUENCE [LARGE SCALE GENOMIC DNA]</scope>
    <source>
        <strain evidence="1 2">CBS 650.93</strain>
    </source>
</reference>
<dbReference type="VEuPathDB" id="FungiDB:Z518_04943"/>
<keyword evidence="2" id="KW-1185">Reference proteome</keyword>
<dbReference type="EMBL" id="KN847477">
    <property type="protein sequence ID" value="KIX06967.1"/>
    <property type="molecule type" value="Genomic_DNA"/>
</dbReference>
<proteinExistence type="predicted"/>
<dbReference type="HOGENOM" id="CLU_1856403_0_0_1"/>
<evidence type="ECO:0000313" key="2">
    <source>
        <dbReference type="Proteomes" id="UP000053617"/>
    </source>
</evidence>
<dbReference type="OrthoDB" id="10403927at2759"/>